<keyword evidence="3" id="KW-1185">Reference proteome</keyword>
<comment type="caution">
    <text evidence="2">The sequence shown here is derived from an EMBL/GenBank/DDBJ whole genome shotgun (WGS) entry which is preliminary data.</text>
</comment>
<feature type="compositionally biased region" description="Basic and acidic residues" evidence="1">
    <location>
        <begin position="49"/>
        <end position="58"/>
    </location>
</feature>
<evidence type="ECO:0000256" key="1">
    <source>
        <dbReference type="SAM" id="MobiDB-lite"/>
    </source>
</evidence>
<feature type="region of interest" description="Disordered" evidence="1">
    <location>
        <begin position="1"/>
        <end position="58"/>
    </location>
</feature>
<dbReference type="AlphaFoldDB" id="A0A834KFZ3"/>
<accession>A0A834KFZ3</accession>
<evidence type="ECO:0000313" key="3">
    <source>
        <dbReference type="Proteomes" id="UP000614350"/>
    </source>
</evidence>
<reference evidence="2" key="1">
    <citation type="journal article" date="2020" name="G3 (Bethesda)">
        <title>High-Quality Assemblies for Three Invasive Social Wasps from the &lt;i&gt;Vespula&lt;/i&gt; Genus.</title>
        <authorList>
            <person name="Harrop T.W.R."/>
            <person name="Guhlin J."/>
            <person name="McLaughlin G.M."/>
            <person name="Permina E."/>
            <person name="Stockwell P."/>
            <person name="Gilligan J."/>
            <person name="Le Lec M.F."/>
            <person name="Gruber M.A.M."/>
            <person name="Quinn O."/>
            <person name="Lovegrove M."/>
            <person name="Duncan E.J."/>
            <person name="Remnant E.J."/>
            <person name="Van Eeckhoven J."/>
            <person name="Graham B."/>
            <person name="Knapp R.A."/>
            <person name="Langford K.W."/>
            <person name="Kronenberg Z."/>
            <person name="Press M.O."/>
            <person name="Eacker S.M."/>
            <person name="Wilson-Rankin E.E."/>
            <person name="Purcell J."/>
            <person name="Lester P.J."/>
            <person name="Dearden P.K."/>
        </authorList>
    </citation>
    <scope>NUCLEOTIDE SEQUENCE</scope>
    <source>
        <strain evidence="2">Marl-1</strain>
    </source>
</reference>
<organism evidence="2 3">
    <name type="scientific">Vespula vulgaris</name>
    <name type="common">Yellow jacket</name>
    <name type="synonym">Wasp</name>
    <dbReference type="NCBI Taxonomy" id="7454"/>
    <lineage>
        <taxon>Eukaryota</taxon>
        <taxon>Metazoa</taxon>
        <taxon>Ecdysozoa</taxon>
        <taxon>Arthropoda</taxon>
        <taxon>Hexapoda</taxon>
        <taxon>Insecta</taxon>
        <taxon>Pterygota</taxon>
        <taxon>Neoptera</taxon>
        <taxon>Endopterygota</taxon>
        <taxon>Hymenoptera</taxon>
        <taxon>Apocrita</taxon>
        <taxon>Aculeata</taxon>
        <taxon>Vespoidea</taxon>
        <taxon>Vespidae</taxon>
        <taxon>Vespinae</taxon>
        <taxon>Vespula</taxon>
    </lineage>
</organism>
<dbReference type="Proteomes" id="UP000614350">
    <property type="component" value="Unassembled WGS sequence"/>
</dbReference>
<proteinExistence type="predicted"/>
<gene>
    <name evidence="2" type="ORF">HZH66_003977</name>
</gene>
<name>A0A834KFZ3_VESVU</name>
<dbReference type="EMBL" id="JACSEA010000003">
    <property type="protein sequence ID" value="KAF7405071.1"/>
    <property type="molecule type" value="Genomic_DNA"/>
</dbReference>
<sequence length="74" mass="8381">MLTFREALGDSMTPSQTKLTLSKRKAWPNDSPENDRLVPTGEMPNDIRCQGDNKKDKKDNPVVTFEILSFARKA</sequence>
<evidence type="ECO:0000313" key="2">
    <source>
        <dbReference type="EMBL" id="KAF7405071.1"/>
    </source>
</evidence>
<protein>
    <submittedName>
        <fullName evidence="2">Uncharacterized protein</fullName>
    </submittedName>
</protein>